<comment type="similarity">
    <text evidence="1">Belongs to the glycosyltransferase 2 family.</text>
</comment>
<evidence type="ECO:0000313" key="5">
    <source>
        <dbReference type="EMBL" id="RVQ69749.1"/>
    </source>
</evidence>
<dbReference type="AlphaFoldDB" id="A0A437H2F3"/>
<dbReference type="Pfam" id="PF13641">
    <property type="entry name" value="Glyco_tranf_2_3"/>
    <property type="match status" value="1"/>
</dbReference>
<comment type="caution">
    <text evidence="5">The sequence shown here is derived from an EMBL/GenBank/DDBJ whole genome shotgun (WGS) entry which is preliminary data.</text>
</comment>
<dbReference type="GO" id="GO:0016757">
    <property type="term" value="F:glycosyltransferase activity"/>
    <property type="evidence" value="ECO:0007669"/>
    <property type="project" value="UniProtKB-KW"/>
</dbReference>
<keyword evidence="4" id="KW-0472">Membrane</keyword>
<dbReference type="Proteomes" id="UP000283003">
    <property type="component" value="Unassembled WGS sequence"/>
</dbReference>
<feature type="transmembrane region" description="Helical" evidence="4">
    <location>
        <begin position="59"/>
        <end position="83"/>
    </location>
</feature>
<evidence type="ECO:0000256" key="3">
    <source>
        <dbReference type="ARBA" id="ARBA00022679"/>
    </source>
</evidence>
<gene>
    <name evidence="5" type="ORF">EKN06_01685</name>
</gene>
<keyword evidence="2" id="KW-0328">Glycosyltransferase</keyword>
<dbReference type="PANTHER" id="PTHR43630">
    <property type="entry name" value="POLY-BETA-1,6-N-ACETYL-D-GLUCOSAMINE SYNTHASE"/>
    <property type="match status" value="1"/>
</dbReference>
<feature type="transmembrane region" description="Helical" evidence="4">
    <location>
        <begin position="345"/>
        <end position="367"/>
    </location>
</feature>
<accession>A0A437H2F3</accession>
<feature type="transmembrane region" description="Helical" evidence="4">
    <location>
        <begin position="422"/>
        <end position="442"/>
    </location>
</feature>
<keyword evidence="4" id="KW-1133">Transmembrane helix</keyword>
<dbReference type="PANTHER" id="PTHR43630:SF1">
    <property type="entry name" value="POLY-BETA-1,6-N-ACETYL-D-GLUCOSAMINE SYNTHASE"/>
    <property type="match status" value="1"/>
</dbReference>
<protein>
    <submittedName>
        <fullName evidence="5">Glycosyltransferase family 2 protein</fullName>
    </submittedName>
</protein>
<dbReference type="Gene3D" id="3.90.550.10">
    <property type="entry name" value="Spore Coat Polysaccharide Biosynthesis Protein SpsA, Chain A"/>
    <property type="match status" value="1"/>
</dbReference>
<reference evidence="5 6" key="1">
    <citation type="submission" date="2018-12" db="EMBL/GenBank/DDBJ databases">
        <title>Croceicoccus ponticola sp. nov., a lipolytic bacterium isolated from seawater.</title>
        <authorList>
            <person name="Yoon J.-H."/>
        </authorList>
    </citation>
    <scope>NUCLEOTIDE SEQUENCE [LARGE SCALE GENOMIC DNA]</scope>
    <source>
        <strain evidence="5 6">GM-16</strain>
    </source>
</reference>
<dbReference type="OrthoDB" id="276604at2"/>
<evidence type="ECO:0000256" key="2">
    <source>
        <dbReference type="ARBA" id="ARBA00022676"/>
    </source>
</evidence>
<proteinExistence type="inferred from homology"/>
<feature type="transmembrane region" description="Helical" evidence="4">
    <location>
        <begin position="379"/>
        <end position="401"/>
    </location>
</feature>
<name>A0A437H2F3_9SPHN</name>
<evidence type="ECO:0000313" key="6">
    <source>
        <dbReference type="Proteomes" id="UP000283003"/>
    </source>
</evidence>
<dbReference type="InterPro" id="IPR029044">
    <property type="entry name" value="Nucleotide-diphossugar_trans"/>
</dbReference>
<keyword evidence="3 5" id="KW-0808">Transferase</keyword>
<feature type="transmembrane region" description="Helical" evidence="4">
    <location>
        <begin position="26"/>
        <end position="47"/>
    </location>
</feature>
<dbReference type="CDD" id="cd06423">
    <property type="entry name" value="CESA_like"/>
    <property type="match status" value="1"/>
</dbReference>
<evidence type="ECO:0000256" key="4">
    <source>
        <dbReference type="SAM" id="Phobius"/>
    </source>
</evidence>
<keyword evidence="6" id="KW-1185">Reference proteome</keyword>
<dbReference type="SUPFAM" id="SSF53448">
    <property type="entry name" value="Nucleotide-diphospho-sugar transferases"/>
    <property type="match status" value="1"/>
</dbReference>
<keyword evidence="4" id="KW-0812">Transmembrane</keyword>
<sequence length="455" mass="51357">MLDPIGTYDLSFPVAHRSNRSTRFKYVISLLIAIAWTTLSIQLAQPWMKDLGAITHPLFAFWAISFIAFVPGFMNAFLVASLLMDRRPARMAFPHYPGVTLIVAAYNEENAIRATLDSIVKQNYSGAIEALVVNDGSTDATAERVRIGILENGLPPNISIRLLDFAENRGKAAALNSGLAEAKHDLICTIDGDSRLRRDSIRQIVERFLSDPPGTMAVAGAVLVRNSRETLMAGAQEWDYFHGIAAVKRMQSMYDGTLVAQGAFSLYRRDALNAVGGWPETVGEDIVLTWAMLKKGYRIGYAEDAILWTDAPPTFKQFARQRQRWSRGLVEALERHQGLLFKPRLTTLFVWWNMLFLPLDLTFSLVFTPGLILAAFGHYWIAGPMTLAILPLAGLWNIVIFRIQNRMFKDEGLKVRRNRRGLLFYVLVYALVMQPICVWGYICELTRQRKHWGTK</sequence>
<evidence type="ECO:0000256" key="1">
    <source>
        <dbReference type="ARBA" id="ARBA00006739"/>
    </source>
</evidence>
<dbReference type="RefSeq" id="WP_127611141.1">
    <property type="nucleotide sequence ID" value="NZ_RXOL01000001.1"/>
</dbReference>
<dbReference type="EMBL" id="RXOL01000001">
    <property type="protein sequence ID" value="RVQ69749.1"/>
    <property type="molecule type" value="Genomic_DNA"/>
</dbReference>
<organism evidence="5 6">
    <name type="scientific">Croceicoccus ponticola</name>
    <dbReference type="NCBI Taxonomy" id="2217664"/>
    <lineage>
        <taxon>Bacteria</taxon>
        <taxon>Pseudomonadati</taxon>
        <taxon>Pseudomonadota</taxon>
        <taxon>Alphaproteobacteria</taxon>
        <taxon>Sphingomonadales</taxon>
        <taxon>Erythrobacteraceae</taxon>
        <taxon>Croceicoccus</taxon>
    </lineage>
</organism>